<name>A0ABR9EF52_9GAMM</name>
<gene>
    <name evidence="5 7" type="primary">coaE</name>
    <name evidence="7" type="ORF">PAUR_a3866</name>
</gene>
<keyword evidence="8" id="KW-1185">Reference proteome</keyword>
<dbReference type="SUPFAM" id="SSF52540">
    <property type="entry name" value="P-loop containing nucleoside triphosphate hydrolases"/>
    <property type="match status" value="1"/>
</dbReference>
<comment type="caution">
    <text evidence="7">The sequence shown here is derived from an EMBL/GenBank/DDBJ whole genome shotgun (WGS) entry which is preliminary data.</text>
</comment>
<evidence type="ECO:0000313" key="7">
    <source>
        <dbReference type="EMBL" id="MBE0369377.1"/>
    </source>
</evidence>
<keyword evidence="5 7" id="KW-0418">Kinase</keyword>
<evidence type="ECO:0000256" key="5">
    <source>
        <dbReference type="HAMAP-Rule" id="MF_00376"/>
    </source>
</evidence>
<evidence type="ECO:0000256" key="2">
    <source>
        <dbReference type="ARBA" id="ARBA00022741"/>
    </source>
</evidence>
<dbReference type="GO" id="GO:0016301">
    <property type="term" value="F:kinase activity"/>
    <property type="evidence" value="ECO:0007669"/>
    <property type="project" value="UniProtKB-KW"/>
</dbReference>
<comment type="similarity">
    <text evidence="1 5">Belongs to the CoaE family.</text>
</comment>
<keyword evidence="5" id="KW-0808">Transferase</keyword>
<comment type="subcellular location">
    <subcellularLocation>
        <location evidence="5">Cytoplasm</location>
    </subcellularLocation>
</comment>
<dbReference type="Pfam" id="PF01121">
    <property type="entry name" value="CoaE"/>
    <property type="match status" value="1"/>
</dbReference>
<evidence type="ECO:0000313" key="8">
    <source>
        <dbReference type="Proteomes" id="UP000615755"/>
    </source>
</evidence>
<dbReference type="EC" id="2.7.1.24" evidence="5 6"/>
<protein>
    <recommendedName>
        <fullName evidence="5 6">Dephospho-CoA kinase</fullName>
        <ecNumber evidence="5 6">2.7.1.24</ecNumber>
    </recommendedName>
    <alternativeName>
        <fullName evidence="5">Dephosphocoenzyme A kinase</fullName>
    </alternativeName>
</protein>
<keyword evidence="5" id="KW-0963">Cytoplasm</keyword>
<organism evidence="7 8">
    <name type="scientific">Pseudoalteromonas aurantia 208</name>
    <dbReference type="NCBI Taxonomy" id="1314867"/>
    <lineage>
        <taxon>Bacteria</taxon>
        <taxon>Pseudomonadati</taxon>
        <taxon>Pseudomonadota</taxon>
        <taxon>Gammaproteobacteria</taxon>
        <taxon>Alteromonadales</taxon>
        <taxon>Pseudoalteromonadaceae</taxon>
        <taxon>Pseudoalteromonas</taxon>
    </lineage>
</organism>
<keyword evidence="4 5" id="KW-0173">Coenzyme A biosynthesis</keyword>
<dbReference type="EMBL" id="AQGV01000013">
    <property type="protein sequence ID" value="MBE0369377.1"/>
    <property type="molecule type" value="Genomic_DNA"/>
</dbReference>
<sequence>MANWVLGLTGGIGAGKTAVSDALAEKGICIVDADIIAREVVAPSTFGLNTIVDKFGKDILQDDGSLNRAKLRHIIFTNDDHKSWLNDLLHPIIRQATLTQLAQAKSTYVVLAAPLLFENKLEQLCNHTLLVDVSEETQITRTSQRDNVENEHVKRIIASQMSRHEKRQKADTILDNNGSLEKMYDNLNTLHQELIIKAQLT</sequence>
<dbReference type="Proteomes" id="UP000615755">
    <property type="component" value="Unassembled WGS sequence"/>
</dbReference>
<evidence type="ECO:0000256" key="6">
    <source>
        <dbReference type="NCBIfam" id="TIGR00152"/>
    </source>
</evidence>
<evidence type="ECO:0000256" key="3">
    <source>
        <dbReference type="ARBA" id="ARBA00022840"/>
    </source>
</evidence>
<dbReference type="Gene3D" id="3.40.50.300">
    <property type="entry name" value="P-loop containing nucleotide triphosphate hydrolases"/>
    <property type="match status" value="1"/>
</dbReference>
<dbReference type="NCBIfam" id="TIGR00152">
    <property type="entry name" value="dephospho-CoA kinase"/>
    <property type="match status" value="1"/>
</dbReference>
<dbReference type="HAMAP" id="MF_00376">
    <property type="entry name" value="Dephospho_CoA_kinase"/>
    <property type="match status" value="1"/>
</dbReference>
<reference evidence="7 8" key="1">
    <citation type="submission" date="2015-03" db="EMBL/GenBank/DDBJ databases">
        <title>Genome sequence of Pseudoalteromonas aurantia.</title>
        <authorList>
            <person name="Xie B.-B."/>
            <person name="Rong J.-C."/>
            <person name="Qin Q.-L."/>
            <person name="Zhang Y.-Z."/>
        </authorList>
    </citation>
    <scope>NUCLEOTIDE SEQUENCE [LARGE SCALE GENOMIC DNA]</scope>
    <source>
        <strain evidence="7 8">208</strain>
    </source>
</reference>
<comment type="catalytic activity">
    <reaction evidence="5">
        <text>3'-dephospho-CoA + ATP = ADP + CoA + H(+)</text>
        <dbReference type="Rhea" id="RHEA:18245"/>
        <dbReference type="ChEBI" id="CHEBI:15378"/>
        <dbReference type="ChEBI" id="CHEBI:30616"/>
        <dbReference type="ChEBI" id="CHEBI:57287"/>
        <dbReference type="ChEBI" id="CHEBI:57328"/>
        <dbReference type="ChEBI" id="CHEBI:456216"/>
        <dbReference type="EC" id="2.7.1.24"/>
    </reaction>
</comment>
<dbReference type="InterPro" id="IPR027417">
    <property type="entry name" value="P-loop_NTPase"/>
</dbReference>
<comment type="pathway">
    <text evidence="5">Cofactor biosynthesis; coenzyme A biosynthesis; CoA from (R)-pantothenate: step 5/5.</text>
</comment>
<feature type="binding site" evidence="5">
    <location>
        <begin position="13"/>
        <end position="18"/>
    </location>
    <ligand>
        <name>ATP</name>
        <dbReference type="ChEBI" id="CHEBI:30616"/>
    </ligand>
</feature>
<evidence type="ECO:0000256" key="4">
    <source>
        <dbReference type="ARBA" id="ARBA00022993"/>
    </source>
</evidence>
<accession>A0ABR9EF52</accession>
<keyword evidence="2 5" id="KW-0547">Nucleotide-binding</keyword>
<dbReference type="RefSeq" id="WP_192508621.1">
    <property type="nucleotide sequence ID" value="NZ_AQGV01000013.1"/>
</dbReference>
<dbReference type="PANTHER" id="PTHR10695:SF46">
    <property type="entry name" value="BIFUNCTIONAL COENZYME A SYNTHASE-RELATED"/>
    <property type="match status" value="1"/>
</dbReference>
<dbReference type="InterPro" id="IPR001977">
    <property type="entry name" value="Depp_CoAkinase"/>
</dbReference>
<proteinExistence type="inferred from homology"/>
<evidence type="ECO:0000256" key="1">
    <source>
        <dbReference type="ARBA" id="ARBA00009018"/>
    </source>
</evidence>
<dbReference type="PROSITE" id="PS51219">
    <property type="entry name" value="DPCK"/>
    <property type="match status" value="1"/>
</dbReference>
<comment type="function">
    <text evidence="5">Catalyzes the phosphorylation of the 3'-hydroxyl group of dephosphocoenzyme A to form coenzyme A.</text>
</comment>
<dbReference type="PANTHER" id="PTHR10695">
    <property type="entry name" value="DEPHOSPHO-COA KINASE-RELATED"/>
    <property type="match status" value="1"/>
</dbReference>
<dbReference type="CDD" id="cd02022">
    <property type="entry name" value="DPCK"/>
    <property type="match status" value="1"/>
</dbReference>
<keyword evidence="3 5" id="KW-0067">ATP-binding</keyword>